<evidence type="ECO:0000313" key="2">
    <source>
        <dbReference type="EMBL" id="EDU47000.1"/>
    </source>
</evidence>
<dbReference type="Proteomes" id="UP000001471">
    <property type="component" value="Unassembled WGS sequence"/>
</dbReference>
<proteinExistence type="predicted"/>
<organism evidence="2 3">
    <name type="scientific">Pyrenophora tritici-repentis (strain Pt-1C-BFP)</name>
    <name type="common">Wheat tan spot fungus</name>
    <name type="synonym">Drechslera tritici-repentis</name>
    <dbReference type="NCBI Taxonomy" id="426418"/>
    <lineage>
        <taxon>Eukaryota</taxon>
        <taxon>Fungi</taxon>
        <taxon>Dikarya</taxon>
        <taxon>Ascomycota</taxon>
        <taxon>Pezizomycotina</taxon>
        <taxon>Dothideomycetes</taxon>
        <taxon>Pleosporomycetidae</taxon>
        <taxon>Pleosporales</taxon>
        <taxon>Pleosporineae</taxon>
        <taxon>Pleosporaceae</taxon>
        <taxon>Pyrenophora</taxon>
    </lineage>
</organism>
<gene>
    <name evidence="2" type="ORF">PTRG_04162</name>
</gene>
<evidence type="ECO:0000256" key="1">
    <source>
        <dbReference type="SAM" id="MobiDB-lite"/>
    </source>
</evidence>
<name>B2W127_PYRTR</name>
<dbReference type="KEGG" id="ptrr:6342399"/>
<dbReference type="eggNOG" id="ENOG502SAM6">
    <property type="taxonomic scope" value="Eukaryota"/>
</dbReference>
<dbReference type="OrthoDB" id="2322499at2759"/>
<accession>B2W127</accession>
<feature type="region of interest" description="Disordered" evidence="1">
    <location>
        <begin position="401"/>
        <end position="432"/>
    </location>
</feature>
<dbReference type="AlphaFoldDB" id="B2W127"/>
<dbReference type="InParanoid" id="B2W127"/>
<dbReference type="OMA" id="DSWGNFV"/>
<feature type="compositionally biased region" description="Polar residues" evidence="1">
    <location>
        <begin position="414"/>
        <end position="428"/>
    </location>
</feature>
<dbReference type="HOGENOM" id="CLU_607118_0_0_1"/>
<reference evidence="3" key="1">
    <citation type="journal article" date="2013" name="G3 (Bethesda)">
        <title>Comparative genomics of a plant-pathogenic fungus, Pyrenophora tritici-repentis, reveals transduplication and the impact of repeat elements on pathogenicity and population divergence.</title>
        <authorList>
            <person name="Manning V.A."/>
            <person name="Pandelova I."/>
            <person name="Dhillon B."/>
            <person name="Wilhelm L.J."/>
            <person name="Goodwin S.B."/>
            <person name="Berlin A.M."/>
            <person name="Figueroa M."/>
            <person name="Freitag M."/>
            <person name="Hane J.K."/>
            <person name="Henrissat B."/>
            <person name="Holman W.H."/>
            <person name="Kodira C.D."/>
            <person name="Martin J."/>
            <person name="Oliver R.P."/>
            <person name="Robbertse B."/>
            <person name="Schackwitz W."/>
            <person name="Schwartz D.C."/>
            <person name="Spatafora J.W."/>
            <person name="Turgeon B.G."/>
            <person name="Yandava C."/>
            <person name="Young S."/>
            <person name="Zhou S."/>
            <person name="Zeng Q."/>
            <person name="Grigoriev I.V."/>
            <person name="Ma L.-J."/>
            <person name="Ciuffetti L.M."/>
        </authorList>
    </citation>
    <scope>NUCLEOTIDE SEQUENCE [LARGE SCALE GENOMIC DNA]</scope>
    <source>
        <strain evidence="3">Pt-1C-BFP</strain>
    </source>
</reference>
<evidence type="ECO:0000313" key="3">
    <source>
        <dbReference type="Proteomes" id="UP000001471"/>
    </source>
</evidence>
<feature type="compositionally biased region" description="Basic and acidic residues" evidence="1">
    <location>
        <begin position="401"/>
        <end position="412"/>
    </location>
</feature>
<dbReference type="EMBL" id="DS231617">
    <property type="protein sequence ID" value="EDU47000.1"/>
    <property type="molecule type" value="Genomic_DNA"/>
</dbReference>
<dbReference type="STRING" id="426418.B2W127"/>
<sequence>MVNAKYVAFTVNKQTPFLQTPDQAYATVINCRPPTGKRAGYAHEVRSHNVPLAKVEGSLKRKRGDDGKRDNEQTTSLAISSCSASNATTPHATATARPLLNQQWQQRKPTRLRRGKVLSKGVDLDCWFIILSYSDPAQLLEMRSKIASCYRFLRDNPMLWKHSRVYYYGPDMPDPPPGLSEFQFAHLRHGHGCMDCGAPNTRKTFWAFLRRMCKDCLTNQVIKEYEAVALLKGQNGEDISFIRAALPSGIFDSWGNFVGVGPASTHALKTIYLRSDVNKIVAEYNREAQLHASDASTEQPPAWLAAWIAAKAKKVEERQMFAKKMEQWEEMQRTARTTDYSAKKSRRKMFFKEKASQLHPPIGVKELEACPSYKRAITIPKDPNNTSWDLLKPKIVKEAAENAAKRTADDSRPPTASTSGISTPTSSMDGYPHTHPYLSMIMGLPPPDGRIATAVSEI</sequence>
<protein>
    <submittedName>
        <fullName evidence="2">Uncharacterized protein</fullName>
    </submittedName>
</protein>
<dbReference type="GeneID" id="6342399"/>